<organism evidence="1 2">
    <name type="scientific">Cricetulus griseus</name>
    <name type="common">Chinese hamster</name>
    <name type="synonym">Cricetulus barabensis griseus</name>
    <dbReference type="NCBI Taxonomy" id="10029"/>
    <lineage>
        <taxon>Eukaryota</taxon>
        <taxon>Metazoa</taxon>
        <taxon>Chordata</taxon>
        <taxon>Craniata</taxon>
        <taxon>Vertebrata</taxon>
        <taxon>Euteleostomi</taxon>
        <taxon>Mammalia</taxon>
        <taxon>Eutheria</taxon>
        <taxon>Euarchontoglires</taxon>
        <taxon>Glires</taxon>
        <taxon>Rodentia</taxon>
        <taxon>Myomorpha</taxon>
        <taxon>Muroidea</taxon>
        <taxon>Cricetidae</taxon>
        <taxon>Cricetinae</taxon>
        <taxon>Cricetulus</taxon>
    </lineage>
</organism>
<dbReference type="GlyGen" id="G3HWW3">
    <property type="glycosylation" value="2 sites"/>
</dbReference>
<sequence length="71" mass="7513">MNILGSLVGLMLNEEGQTRRWRLVSPLDPDWEVNSPPSLCPAAPPLAAPTPTPANGDVIEAKGLQAIRPAT</sequence>
<evidence type="ECO:0000313" key="2">
    <source>
        <dbReference type="Proteomes" id="UP000001075"/>
    </source>
</evidence>
<accession>G3HWW3</accession>
<reference evidence="2" key="1">
    <citation type="journal article" date="2011" name="Nat. Biotechnol.">
        <title>The genomic sequence of the Chinese hamster ovary (CHO)-K1 cell line.</title>
        <authorList>
            <person name="Xu X."/>
            <person name="Nagarajan H."/>
            <person name="Lewis N.E."/>
            <person name="Pan S."/>
            <person name="Cai Z."/>
            <person name="Liu X."/>
            <person name="Chen W."/>
            <person name="Xie M."/>
            <person name="Wang W."/>
            <person name="Hammond S."/>
            <person name="Andersen M.R."/>
            <person name="Neff N."/>
            <person name="Passarelli B."/>
            <person name="Koh W."/>
            <person name="Fan H.C."/>
            <person name="Wang J."/>
            <person name="Gui Y."/>
            <person name="Lee K.H."/>
            <person name="Betenbaugh M.J."/>
            <person name="Quake S.R."/>
            <person name="Famili I."/>
            <person name="Palsson B.O."/>
            <person name="Wang J."/>
        </authorList>
    </citation>
    <scope>NUCLEOTIDE SEQUENCE [LARGE SCALE GENOMIC DNA]</scope>
    <source>
        <strain evidence="2">CHO K1 cell line</strain>
    </source>
</reference>
<dbReference type="Proteomes" id="UP000001075">
    <property type="component" value="Unassembled WGS sequence"/>
</dbReference>
<dbReference type="AlphaFoldDB" id="G3HWW3"/>
<evidence type="ECO:0000313" key="1">
    <source>
        <dbReference type="EMBL" id="EGW00200.1"/>
    </source>
</evidence>
<protein>
    <submittedName>
        <fullName evidence="1">Uncharacterized protein</fullName>
    </submittedName>
</protein>
<dbReference type="InParanoid" id="G3HWW3"/>
<dbReference type="EMBL" id="JH000841">
    <property type="protein sequence ID" value="EGW00200.1"/>
    <property type="molecule type" value="Genomic_DNA"/>
</dbReference>
<proteinExistence type="predicted"/>
<gene>
    <name evidence="1" type="ORF">I79_015476</name>
</gene>
<name>G3HWW3_CRIGR</name>